<feature type="region of interest" description="Disordered" evidence="1">
    <location>
        <begin position="376"/>
        <end position="398"/>
    </location>
</feature>
<dbReference type="Proteomes" id="UP000000305">
    <property type="component" value="Unassembled WGS sequence"/>
</dbReference>
<dbReference type="HOGENOM" id="CLU_440939_0_0_1"/>
<evidence type="ECO:0000313" key="3">
    <source>
        <dbReference type="Proteomes" id="UP000000305"/>
    </source>
</evidence>
<evidence type="ECO:0000313" key="2">
    <source>
        <dbReference type="EMBL" id="EFX77557.1"/>
    </source>
</evidence>
<gene>
    <name evidence="2" type="ORF">DAPPUDRAFT_247531</name>
</gene>
<evidence type="ECO:0000256" key="1">
    <source>
        <dbReference type="SAM" id="MobiDB-lite"/>
    </source>
</evidence>
<reference evidence="2 3" key="1">
    <citation type="journal article" date="2011" name="Science">
        <title>The ecoresponsive genome of Daphnia pulex.</title>
        <authorList>
            <person name="Colbourne J.K."/>
            <person name="Pfrender M.E."/>
            <person name="Gilbert D."/>
            <person name="Thomas W.K."/>
            <person name="Tucker A."/>
            <person name="Oakley T.H."/>
            <person name="Tokishita S."/>
            <person name="Aerts A."/>
            <person name="Arnold G.J."/>
            <person name="Basu M.K."/>
            <person name="Bauer D.J."/>
            <person name="Caceres C.E."/>
            <person name="Carmel L."/>
            <person name="Casola C."/>
            <person name="Choi J.H."/>
            <person name="Detter J.C."/>
            <person name="Dong Q."/>
            <person name="Dusheyko S."/>
            <person name="Eads B.D."/>
            <person name="Frohlich T."/>
            <person name="Geiler-Samerotte K.A."/>
            <person name="Gerlach D."/>
            <person name="Hatcher P."/>
            <person name="Jogdeo S."/>
            <person name="Krijgsveld J."/>
            <person name="Kriventseva E.V."/>
            <person name="Kultz D."/>
            <person name="Laforsch C."/>
            <person name="Lindquist E."/>
            <person name="Lopez J."/>
            <person name="Manak J.R."/>
            <person name="Muller J."/>
            <person name="Pangilinan J."/>
            <person name="Patwardhan R.P."/>
            <person name="Pitluck S."/>
            <person name="Pritham E.J."/>
            <person name="Rechtsteiner A."/>
            <person name="Rho M."/>
            <person name="Rogozin I.B."/>
            <person name="Sakarya O."/>
            <person name="Salamov A."/>
            <person name="Schaack S."/>
            <person name="Shapiro H."/>
            <person name="Shiga Y."/>
            <person name="Skalitzky C."/>
            <person name="Smith Z."/>
            <person name="Souvorov A."/>
            <person name="Sung W."/>
            <person name="Tang Z."/>
            <person name="Tsuchiya D."/>
            <person name="Tu H."/>
            <person name="Vos H."/>
            <person name="Wang M."/>
            <person name="Wolf Y.I."/>
            <person name="Yamagata H."/>
            <person name="Yamada T."/>
            <person name="Ye Y."/>
            <person name="Shaw J.R."/>
            <person name="Andrews J."/>
            <person name="Crease T.J."/>
            <person name="Tang H."/>
            <person name="Lucas S.M."/>
            <person name="Robertson H.M."/>
            <person name="Bork P."/>
            <person name="Koonin E.V."/>
            <person name="Zdobnov E.M."/>
            <person name="Grigoriev I.V."/>
            <person name="Lynch M."/>
            <person name="Boore J.L."/>
        </authorList>
    </citation>
    <scope>NUCLEOTIDE SEQUENCE [LARGE SCALE GENOMIC DNA]</scope>
</reference>
<name>E9GSM2_DAPPU</name>
<dbReference type="InParanoid" id="E9GSM2"/>
<dbReference type="AlphaFoldDB" id="E9GSM2"/>
<feature type="region of interest" description="Disordered" evidence="1">
    <location>
        <begin position="419"/>
        <end position="446"/>
    </location>
</feature>
<dbReference type="KEGG" id="dpx:DAPPUDRAFT_247531"/>
<proteinExistence type="predicted"/>
<dbReference type="EMBL" id="GL732562">
    <property type="protein sequence ID" value="EFX77557.1"/>
    <property type="molecule type" value="Genomic_DNA"/>
</dbReference>
<sequence>MNTAWVHNHDLQGDSTHCPEQLEVPANTIDFSLVYDRLLEDRDLQEKIAENINKNKVILPNQGSSKRGSLASSQDLLDTVIKAIIAETQIDPAFDDFLKDCIGSPDSTPQDYWESTVSDNNRENQENDLIPDNLGAATIVKPSNIPSSLFTVQNPDLLENSSVISGLNGLAFLTFSGQTTLVPTIISPMPLNAVPSVGERRKKKNPIVRTPVAIAPKPALTITIPAPDGNYQFTNTAGESEFFQQRVEGQQQLLGCNIETITVETSTGPSVTKPMKITNRPLTKSKRRKVAITGNRVIQASPNPHSSENFITPGLAALVKIAQEYGSSISMDIQDQEAVLEKELSKSPVVIFNPHISNSTNFVSTPISTRSLSHVHQLNSGESSRRLSNNPASISPIVHPKRSKIPRVLALRNAVDVPPDGEILETPKGKTKRRRKSSPAPGSDDMAMASVESLQQMAPEKGINERIAPVSNLSHLGMNIITLEDPVIQKPLPVLATPQKEITKNVAVVNSLNSFGPWAGEIPQTPQIRLDLTSTASSFQVLLTKGFRFLSAPESPHLPLPATPRIFEVNASSVETPYTGVYQFPSVLSTPRLEALHQEIMENPVKSLNIAVVSHSAGGA</sequence>
<feature type="compositionally biased region" description="Polar residues" evidence="1">
    <location>
        <begin position="376"/>
        <end position="393"/>
    </location>
</feature>
<accession>E9GSM2</accession>
<dbReference type="OrthoDB" id="1410009at2759"/>
<organism evidence="2 3">
    <name type="scientific">Daphnia pulex</name>
    <name type="common">Water flea</name>
    <dbReference type="NCBI Taxonomy" id="6669"/>
    <lineage>
        <taxon>Eukaryota</taxon>
        <taxon>Metazoa</taxon>
        <taxon>Ecdysozoa</taxon>
        <taxon>Arthropoda</taxon>
        <taxon>Crustacea</taxon>
        <taxon>Branchiopoda</taxon>
        <taxon>Diplostraca</taxon>
        <taxon>Cladocera</taxon>
        <taxon>Anomopoda</taxon>
        <taxon>Daphniidae</taxon>
        <taxon>Daphnia</taxon>
    </lineage>
</organism>
<keyword evidence="3" id="KW-1185">Reference proteome</keyword>
<dbReference type="STRING" id="6669.E9GSM2"/>
<protein>
    <submittedName>
        <fullName evidence="2">Uncharacterized protein</fullName>
    </submittedName>
</protein>